<dbReference type="OrthoDB" id="550883at2759"/>
<dbReference type="PRINTS" id="PR00367">
    <property type="entry name" value="ETHRSPELEMNT"/>
</dbReference>
<dbReference type="AlphaFoldDB" id="A0A9Q1Q485"/>
<evidence type="ECO:0000256" key="3">
    <source>
        <dbReference type="ARBA" id="ARBA00023016"/>
    </source>
</evidence>
<feature type="domain" description="AP2/ERF" evidence="10">
    <location>
        <begin position="72"/>
        <end position="139"/>
    </location>
</feature>
<dbReference type="SUPFAM" id="SSF54171">
    <property type="entry name" value="DNA-binding domain"/>
    <property type="match status" value="1"/>
</dbReference>
<evidence type="ECO:0000256" key="9">
    <source>
        <dbReference type="SAM" id="MobiDB-lite"/>
    </source>
</evidence>
<dbReference type="GO" id="GO:0003700">
    <property type="term" value="F:DNA-binding transcription factor activity"/>
    <property type="evidence" value="ECO:0007669"/>
    <property type="project" value="InterPro"/>
</dbReference>
<feature type="region of interest" description="Disordered" evidence="9">
    <location>
        <begin position="37"/>
        <end position="64"/>
    </location>
</feature>
<comment type="similarity">
    <text evidence="8">Belongs to the AP2/ERF transcription factor family. ERF subfamily.</text>
</comment>
<evidence type="ECO:0000256" key="1">
    <source>
        <dbReference type="ARBA" id="ARBA00004123"/>
    </source>
</evidence>
<sequence length="268" mass="29234">MSVVCAYRTYGSARRRRSGCTSVADIIAKWKLQNQHLCSSPEDPKKSRKGPARGSRKGCMPGKGGPENLECTYRGVRQRTWGKWVAEIREPISTGTGNQPSNRSRRLWLGTFATAVEAALAYDEAAKAMYGPSAILNFPERTFHKDNQEDEVLPSLSVTASESTDMSGSYASVPELETSGCGVPINGTGIKEELMTRSGHVGGGGGGTVLDLGFDYPQKWAMEPFGNGDWGMKQEEDYDFDEGGLFYNGNFIHGRAKSIAAREFLRIG</sequence>
<evidence type="ECO:0000313" key="12">
    <source>
        <dbReference type="Proteomes" id="UP001153076"/>
    </source>
</evidence>
<evidence type="ECO:0000256" key="6">
    <source>
        <dbReference type="ARBA" id="ARBA00023163"/>
    </source>
</evidence>
<name>A0A9Q1Q485_9CARY</name>
<keyword evidence="7" id="KW-0539">Nucleus</keyword>
<dbReference type="Proteomes" id="UP001153076">
    <property type="component" value="Unassembled WGS sequence"/>
</dbReference>
<dbReference type="PROSITE" id="PS51032">
    <property type="entry name" value="AP2_ERF"/>
    <property type="match status" value="1"/>
</dbReference>
<keyword evidence="5" id="KW-0010">Activator</keyword>
<comment type="subcellular location">
    <subcellularLocation>
        <location evidence="1">Nucleus</location>
    </subcellularLocation>
</comment>
<evidence type="ECO:0000256" key="2">
    <source>
        <dbReference type="ARBA" id="ARBA00023015"/>
    </source>
</evidence>
<comment type="caution">
    <text evidence="11">The sequence shown here is derived from an EMBL/GenBank/DDBJ whole genome shotgun (WGS) entry which is preliminary data.</text>
</comment>
<dbReference type="InterPro" id="IPR016177">
    <property type="entry name" value="DNA-bd_dom_sf"/>
</dbReference>
<evidence type="ECO:0000313" key="11">
    <source>
        <dbReference type="EMBL" id="KAJ8428668.1"/>
    </source>
</evidence>
<keyword evidence="12" id="KW-1185">Reference proteome</keyword>
<dbReference type="Gene3D" id="3.30.730.10">
    <property type="entry name" value="AP2/ERF domain"/>
    <property type="match status" value="1"/>
</dbReference>
<evidence type="ECO:0000256" key="4">
    <source>
        <dbReference type="ARBA" id="ARBA00023125"/>
    </source>
</evidence>
<dbReference type="GO" id="GO:0045893">
    <property type="term" value="P:positive regulation of DNA-templated transcription"/>
    <property type="evidence" value="ECO:0007669"/>
    <property type="project" value="TreeGrafter"/>
</dbReference>
<dbReference type="GO" id="GO:0000976">
    <property type="term" value="F:transcription cis-regulatory region binding"/>
    <property type="evidence" value="ECO:0007669"/>
    <property type="project" value="TreeGrafter"/>
</dbReference>
<evidence type="ECO:0000256" key="5">
    <source>
        <dbReference type="ARBA" id="ARBA00023159"/>
    </source>
</evidence>
<protein>
    <recommendedName>
        <fullName evidence="10">AP2/ERF domain-containing protein</fullName>
    </recommendedName>
</protein>
<keyword evidence="3" id="KW-0346">Stress response</keyword>
<keyword evidence="6" id="KW-0804">Transcription</keyword>
<dbReference type="InterPro" id="IPR036955">
    <property type="entry name" value="AP2/ERF_dom_sf"/>
</dbReference>
<dbReference type="InterPro" id="IPR001471">
    <property type="entry name" value="AP2/ERF_dom"/>
</dbReference>
<organism evidence="11 12">
    <name type="scientific">Carnegiea gigantea</name>
    <dbReference type="NCBI Taxonomy" id="171969"/>
    <lineage>
        <taxon>Eukaryota</taxon>
        <taxon>Viridiplantae</taxon>
        <taxon>Streptophyta</taxon>
        <taxon>Embryophyta</taxon>
        <taxon>Tracheophyta</taxon>
        <taxon>Spermatophyta</taxon>
        <taxon>Magnoliopsida</taxon>
        <taxon>eudicotyledons</taxon>
        <taxon>Gunneridae</taxon>
        <taxon>Pentapetalae</taxon>
        <taxon>Caryophyllales</taxon>
        <taxon>Cactineae</taxon>
        <taxon>Cactaceae</taxon>
        <taxon>Cactoideae</taxon>
        <taxon>Echinocereeae</taxon>
        <taxon>Carnegiea</taxon>
    </lineage>
</organism>
<dbReference type="EMBL" id="JAKOGI010000983">
    <property type="protein sequence ID" value="KAJ8428668.1"/>
    <property type="molecule type" value="Genomic_DNA"/>
</dbReference>
<accession>A0A9Q1Q485</accession>
<dbReference type="CDD" id="cd00018">
    <property type="entry name" value="AP2"/>
    <property type="match status" value="1"/>
</dbReference>
<dbReference type="PANTHER" id="PTHR31241">
    <property type="entry name" value="DEHYDRATION-RESPONSIVE ELEMENT-BINDING PROTEIN 2C"/>
    <property type="match status" value="1"/>
</dbReference>
<dbReference type="SMART" id="SM00380">
    <property type="entry name" value="AP2"/>
    <property type="match status" value="1"/>
</dbReference>
<reference evidence="11" key="1">
    <citation type="submission" date="2022-04" db="EMBL/GenBank/DDBJ databases">
        <title>Carnegiea gigantea Genome sequencing and assembly v2.</title>
        <authorList>
            <person name="Copetti D."/>
            <person name="Sanderson M.J."/>
            <person name="Burquez A."/>
            <person name="Wojciechowski M.F."/>
        </authorList>
    </citation>
    <scope>NUCLEOTIDE SEQUENCE</scope>
    <source>
        <strain evidence="11">SGP5-SGP5p</strain>
        <tissue evidence="11">Aerial part</tissue>
    </source>
</reference>
<keyword evidence="4" id="KW-0238">DNA-binding</keyword>
<dbReference type="GO" id="GO:0006950">
    <property type="term" value="P:response to stress"/>
    <property type="evidence" value="ECO:0007669"/>
    <property type="project" value="TreeGrafter"/>
</dbReference>
<keyword evidence="2" id="KW-0805">Transcription regulation</keyword>
<feature type="compositionally biased region" description="Basic residues" evidence="9">
    <location>
        <begin position="46"/>
        <end position="56"/>
    </location>
</feature>
<evidence type="ECO:0000256" key="8">
    <source>
        <dbReference type="ARBA" id="ARBA00024343"/>
    </source>
</evidence>
<evidence type="ECO:0000259" key="10">
    <source>
        <dbReference type="PROSITE" id="PS51032"/>
    </source>
</evidence>
<proteinExistence type="inferred from homology"/>
<gene>
    <name evidence="11" type="ORF">Cgig2_027274</name>
</gene>
<dbReference type="Pfam" id="PF00847">
    <property type="entry name" value="AP2"/>
    <property type="match status" value="1"/>
</dbReference>
<dbReference type="FunFam" id="3.30.730.10:FF:000001">
    <property type="entry name" value="Ethylene-responsive transcription factor 2"/>
    <property type="match status" value="1"/>
</dbReference>
<evidence type="ECO:0000256" key="7">
    <source>
        <dbReference type="ARBA" id="ARBA00023242"/>
    </source>
</evidence>
<dbReference type="PANTHER" id="PTHR31241:SF62">
    <property type="entry name" value="DEHYDRATION-RESPONSIVE ELEMENT-BINDING PROTEIN 2D"/>
    <property type="match status" value="1"/>
</dbReference>
<dbReference type="GO" id="GO:0005634">
    <property type="term" value="C:nucleus"/>
    <property type="evidence" value="ECO:0007669"/>
    <property type="project" value="UniProtKB-SubCell"/>
</dbReference>